<dbReference type="EMBL" id="HE999757">
    <property type="protein sequence ID" value="CCO13178.1"/>
    <property type="molecule type" value="Genomic_DNA"/>
</dbReference>
<dbReference type="PANTHER" id="PTHR22893:SF91">
    <property type="entry name" value="NADPH DEHYDROGENASE 2-RELATED"/>
    <property type="match status" value="1"/>
</dbReference>
<dbReference type="PANTHER" id="PTHR22893">
    <property type="entry name" value="NADH OXIDOREDUCTASE-RELATED"/>
    <property type="match status" value="1"/>
</dbReference>
<dbReference type="Pfam" id="PF00724">
    <property type="entry name" value="Oxidored_FMN"/>
    <property type="match status" value="1"/>
</dbReference>
<evidence type="ECO:0000313" key="5">
    <source>
        <dbReference type="EMBL" id="CCO13178.1"/>
    </source>
</evidence>
<keyword evidence="3 5" id="KW-0560">Oxidoreductase</keyword>
<proteinExistence type="inferred from homology"/>
<dbReference type="HOGENOM" id="CLU_012153_0_0_9"/>
<comment type="similarity">
    <text evidence="2">Belongs to the NADH:flavin oxidoreductase/NADH oxidase family.</text>
</comment>
<evidence type="ECO:0000313" key="6">
    <source>
        <dbReference type="Proteomes" id="UP000000212"/>
    </source>
</evidence>
<dbReference type="AlphaFoldDB" id="K8EMM7"/>
<dbReference type="GO" id="GO:0016629">
    <property type="term" value="F:12-oxophytodienoate reductase activity"/>
    <property type="evidence" value="ECO:0007669"/>
    <property type="project" value="UniProtKB-EC"/>
</dbReference>
<sequence>MKNLWNPITIKERVVKNRLVMAPMTRSRAKGNGVPSKLMSKYYQQRASMGLIITEGIQPSAVGQGYLYTPGIYTEEQIIGWQEITNAVHQQEGTIFFQLMHVGRISHPDNVKGLQAQAPSAIAPTEEIFTGNGMQAIPVPLEMTKEDIKMTVDDFRLAAKNAIQAGTDGVEIHSANGYLLHQFLGENSNIRTDEYGGSIKNRVRFVLEVAQAVAAEIGADKTGIRISPMNQLGGVDEGNAGKQLYSYLVSELAKLDLAYLHMMYVSHEDSLLKDIRTAWPNVLIINRPSRPVDQIDFDIVNGNAEMVSVGTLALANPDLVERLKTGKPLNQPHPETFYGNEGEVGYTDYPFL</sequence>
<dbReference type="InterPro" id="IPR013785">
    <property type="entry name" value="Aldolase_TIM"/>
</dbReference>
<dbReference type="FunFam" id="3.20.20.70:FF:000059">
    <property type="entry name" value="N-ethylmaleimide reductase, FMN-linked"/>
    <property type="match status" value="1"/>
</dbReference>
<reference evidence="6" key="1">
    <citation type="journal article" date="2013" name="Genome Announc.">
        <title>Complete Chromosome Sequence of Carnobacterium maltaromaticum LMA 28.</title>
        <authorList>
            <person name="Cailliez-Grimal C."/>
            <person name="Chaillou S."/>
            <person name="Anba-Mondoloni J."/>
            <person name="Loux V."/>
            <person name="Afzal M.I."/>
            <person name="Rahman A."/>
            <person name="Kergourlay G."/>
            <person name="Champomier-Verges M.C."/>
            <person name="Zagorec M."/>
            <person name="Dalgaard P."/>
            <person name="Leisner J.J."/>
            <person name="Prevost H."/>
            <person name="Revol-Junelles A.M."/>
            <person name="Borges F."/>
        </authorList>
    </citation>
    <scope>NUCLEOTIDE SEQUENCE</scope>
    <source>
        <strain evidence="6">LMA28</strain>
    </source>
</reference>
<dbReference type="SUPFAM" id="SSF51395">
    <property type="entry name" value="FMN-linked oxidoreductases"/>
    <property type="match status" value="1"/>
</dbReference>
<evidence type="ECO:0000256" key="1">
    <source>
        <dbReference type="ARBA" id="ARBA00001917"/>
    </source>
</evidence>
<evidence type="ECO:0000256" key="2">
    <source>
        <dbReference type="ARBA" id="ARBA00005979"/>
    </source>
</evidence>
<dbReference type="KEGG" id="cml:BN424_3565"/>
<dbReference type="InterPro" id="IPR001155">
    <property type="entry name" value="OxRdtase_FMN_N"/>
</dbReference>
<dbReference type="EC" id="1.3.1.42" evidence="5"/>
<evidence type="ECO:0000256" key="3">
    <source>
        <dbReference type="ARBA" id="ARBA00023002"/>
    </source>
</evidence>
<dbReference type="eggNOG" id="COG1902">
    <property type="taxonomic scope" value="Bacteria"/>
</dbReference>
<accession>K8EMM7</accession>
<protein>
    <submittedName>
        <fullName evidence="5">NADH:flavin oxidoreductase / NADH oxidase family protein</fullName>
        <ecNumber evidence="5">1.3.1.42</ecNumber>
    </submittedName>
</protein>
<keyword evidence="6" id="KW-1185">Reference proteome</keyword>
<dbReference type="Gene3D" id="3.20.20.70">
    <property type="entry name" value="Aldolase class I"/>
    <property type="match status" value="1"/>
</dbReference>
<dbReference type="RefSeq" id="WP_015077867.1">
    <property type="nucleotide sequence ID" value="NC_019425.2"/>
</dbReference>
<feature type="domain" description="NADH:flavin oxidoreductase/NADH oxidase N-terminal" evidence="4">
    <location>
        <begin position="4"/>
        <end position="330"/>
    </location>
</feature>
<dbReference type="Proteomes" id="UP000000212">
    <property type="component" value="Chromosome"/>
</dbReference>
<name>K8EMM7_CARML</name>
<dbReference type="InterPro" id="IPR045247">
    <property type="entry name" value="Oye-like"/>
</dbReference>
<dbReference type="STRING" id="1234679.BN424_3565"/>
<organism evidence="5 6">
    <name type="scientific">Carnobacterium maltaromaticum LMA28</name>
    <dbReference type="NCBI Taxonomy" id="1234679"/>
    <lineage>
        <taxon>Bacteria</taxon>
        <taxon>Bacillati</taxon>
        <taxon>Bacillota</taxon>
        <taxon>Bacilli</taxon>
        <taxon>Lactobacillales</taxon>
        <taxon>Carnobacteriaceae</taxon>
        <taxon>Carnobacterium</taxon>
    </lineage>
</organism>
<gene>
    <name evidence="5" type="primary">OPR</name>
    <name evidence="5" type="ORF">BN424_3565</name>
</gene>
<comment type="cofactor">
    <cofactor evidence="1">
        <name>FMN</name>
        <dbReference type="ChEBI" id="CHEBI:58210"/>
    </cofactor>
</comment>
<dbReference type="GO" id="GO:0010181">
    <property type="term" value="F:FMN binding"/>
    <property type="evidence" value="ECO:0007669"/>
    <property type="project" value="InterPro"/>
</dbReference>
<evidence type="ECO:0000259" key="4">
    <source>
        <dbReference type="Pfam" id="PF00724"/>
    </source>
</evidence>
<dbReference type="GO" id="GO:0005829">
    <property type="term" value="C:cytosol"/>
    <property type="evidence" value="ECO:0007669"/>
    <property type="project" value="TreeGrafter"/>
</dbReference>
<dbReference type="OrthoDB" id="9772736at2"/>
<dbReference type="CDD" id="cd02933">
    <property type="entry name" value="OYE_like_FMN"/>
    <property type="match status" value="1"/>
</dbReference>
<dbReference type="PATRIC" id="fig|1234679.3.peg.3572"/>